<dbReference type="Pfam" id="PF15006">
    <property type="entry name" value="DUF4517"/>
    <property type="match status" value="1"/>
</dbReference>
<dbReference type="AlphaFoldDB" id="A0AAW0UXJ0"/>
<proteinExistence type="inferred from homology"/>
<keyword evidence="5" id="KW-1185">Reference proteome</keyword>
<sequence>MGDHRQESHGCCGNHEPGETQPGRTLRGRVGRKLSPYSPRIIKANHHVHFSEDTDKLGNTAIVVKEKEEGTKYEAHVGFLQILHWYHITIKVPVKDAAEGYTIGENQGVHCRAESLKVVEGGELEVLVNMLAHKEKLLKEAVTLIKPSGEELKLIVFARVLGKQKGTPMLRNGIKSYKVEHDEESEASDWQGFT</sequence>
<dbReference type="InterPro" id="IPR026794">
    <property type="entry name" value="ADISSP"/>
</dbReference>
<gene>
    <name evidence="4" type="ORF">O3P69_001432</name>
</gene>
<evidence type="ECO:0000256" key="1">
    <source>
        <dbReference type="ARBA" id="ARBA00035018"/>
    </source>
</evidence>
<dbReference type="EMBL" id="JARAKH010000003">
    <property type="protein sequence ID" value="KAK8404824.1"/>
    <property type="molecule type" value="Genomic_DNA"/>
</dbReference>
<name>A0AAW0UXJ0_SCYPA</name>
<organism evidence="4 5">
    <name type="scientific">Scylla paramamosain</name>
    <name type="common">Mud crab</name>
    <dbReference type="NCBI Taxonomy" id="85552"/>
    <lineage>
        <taxon>Eukaryota</taxon>
        <taxon>Metazoa</taxon>
        <taxon>Ecdysozoa</taxon>
        <taxon>Arthropoda</taxon>
        <taxon>Crustacea</taxon>
        <taxon>Multicrustacea</taxon>
        <taxon>Malacostraca</taxon>
        <taxon>Eumalacostraca</taxon>
        <taxon>Eucarida</taxon>
        <taxon>Decapoda</taxon>
        <taxon>Pleocyemata</taxon>
        <taxon>Brachyura</taxon>
        <taxon>Eubrachyura</taxon>
        <taxon>Portunoidea</taxon>
        <taxon>Portunidae</taxon>
        <taxon>Portuninae</taxon>
        <taxon>Scylla</taxon>
    </lineage>
</organism>
<comment type="caution">
    <text evidence="4">The sequence shown here is derived from an EMBL/GenBank/DDBJ whole genome shotgun (WGS) entry which is preliminary data.</text>
</comment>
<comment type="similarity">
    <text evidence="1">Belongs to the ADISSP family.</text>
</comment>
<evidence type="ECO:0000256" key="3">
    <source>
        <dbReference type="SAM" id="MobiDB-lite"/>
    </source>
</evidence>
<dbReference type="PANTHER" id="PTHR13287:SF2">
    <property type="entry name" value="ADIPOSE-SECRETED SIGNALING PROTEIN"/>
    <property type="match status" value="1"/>
</dbReference>
<evidence type="ECO:0000313" key="4">
    <source>
        <dbReference type="EMBL" id="KAK8404824.1"/>
    </source>
</evidence>
<evidence type="ECO:0000256" key="2">
    <source>
        <dbReference type="ARBA" id="ARBA00035300"/>
    </source>
</evidence>
<reference evidence="4 5" key="1">
    <citation type="submission" date="2023-03" db="EMBL/GenBank/DDBJ databases">
        <title>High-quality genome of Scylla paramamosain provides insights in environmental adaptation.</title>
        <authorList>
            <person name="Zhang L."/>
        </authorList>
    </citation>
    <scope>NUCLEOTIDE SEQUENCE [LARGE SCALE GENOMIC DNA]</scope>
    <source>
        <strain evidence="4">LZ_2023a</strain>
        <tissue evidence="4">Muscle</tissue>
    </source>
</reference>
<dbReference type="Proteomes" id="UP001487740">
    <property type="component" value="Unassembled WGS sequence"/>
</dbReference>
<evidence type="ECO:0000313" key="5">
    <source>
        <dbReference type="Proteomes" id="UP001487740"/>
    </source>
</evidence>
<feature type="region of interest" description="Disordered" evidence="3">
    <location>
        <begin position="1"/>
        <end position="30"/>
    </location>
</feature>
<dbReference type="PANTHER" id="PTHR13287">
    <property type="entry name" value="ADIPOSE-SECRETED SIGNALING PROTEIN"/>
    <property type="match status" value="1"/>
</dbReference>
<protein>
    <recommendedName>
        <fullName evidence="2">Adipose-secreted signaling protein</fullName>
    </recommendedName>
</protein>
<accession>A0AAW0UXJ0</accession>